<organism evidence="2 3">
    <name type="scientific">Rhizodiscina lignyota</name>
    <dbReference type="NCBI Taxonomy" id="1504668"/>
    <lineage>
        <taxon>Eukaryota</taxon>
        <taxon>Fungi</taxon>
        <taxon>Dikarya</taxon>
        <taxon>Ascomycota</taxon>
        <taxon>Pezizomycotina</taxon>
        <taxon>Dothideomycetes</taxon>
        <taxon>Pleosporomycetidae</taxon>
        <taxon>Aulographales</taxon>
        <taxon>Rhizodiscinaceae</taxon>
        <taxon>Rhizodiscina</taxon>
    </lineage>
</organism>
<feature type="region of interest" description="Disordered" evidence="1">
    <location>
        <begin position="1"/>
        <end position="66"/>
    </location>
</feature>
<keyword evidence="3" id="KW-1185">Reference proteome</keyword>
<dbReference type="Proteomes" id="UP000799772">
    <property type="component" value="Unassembled WGS sequence"/>
</dbReference>
<accession>A0A9P4IBK7</accession>
<evidence type="ECO:0000256" key="1">
    <source>
        <dbReference type="SAM" id="MobiDB-lite"/>
    </source>
</evidence>
<evidence type="ECO:0000313" key="2">
    <source>
        <dbReference type="EMBL" id="KAF2098570.1"/>
    </source>
</evidence>
<dbReference type="AlphaFoldDB" id="A0A9P4IBK7"/>
<gene>
    <name evidence="2" type="ORF">NA57DRAFT_75810</name>
</gene>
<comment type="caution">
    <text evidence="2">The sequence shown here is derived from an EMBL/GenBank/DDBJ whole genome shotgun (WGS) entry which is preliminary data.</text>
</comment>
<dbReference type="OrthoDB" id="5317787at2759"/>
<evidence type="ECO:0000313" key="3">
    <source>
        <dbReference type="Proteomes" id="UP000799772"/>
    </source>
</evidence>
<protein>
    <submittedName>
        <fullName evidence="2">Uncharacterized protein</fullName>
    </submittedName>
</protein>
<dbReference type="EMBL" id="ML978126">
    <property type="protein sequence ID" value="KAF2098570.1"/>
    <property type="molecule type" value="Genomic_DNA"/>
</dbReference>
<name>A0A9P4IBK7_9PEZI</name>
<proteinExistence type="predicted"/>
<sequence length="412" mass="46269">MSSESIGDGGSPEVPTTRTAKHAKHDSAWSEAVEEYLREKELSALDAHHPDDDSASSSPIDLSEQQVTVEYAASEEDDDEEPEPVYEARPLTPTEFGELFPSGRKMLIQHDNTYGDGDVNLRVDMHSSSHHGERDRVTVFHLKIQDLERREMSLRRYCRDSGREVCNTTRIYREVKAESRPKLMRSLSSALASLKLSSPSRASVHTGSSIEEDEVAVADEEEDLADENKPIEVAVANVIRLEFSNYAHIELTRTWGKGNVWHEFEYWGTKYRWKALPSVNGYPENCVYQLYSAGSDKSMASIVPVPLTAAEALEQEAKGGWIDPCSFWIEDVEIRRRADIAEAVIATGLIALVDDSILRRAGSTEPSRSRSPLVRSSSLKMDVEFVGPKRFVDEVFSRKRPAIKSHRSMPSR</sequence>
<reference evidence="2" key="1">
    <citation type="journal article" date="2020" name="Stud. Mycol.">
        <title>101 Dothideomycetes genomes: a test case for predicting lifestyles and emergence of pathogens.</title>
        <authorList>
            <person name="Haridas S."/>
            <person name="Albert R."/>
            <person name="Binder M."/>
            <person name="Bloem J."/>
            <person name="Labutti K."/>
            <person name="Salamov A."/>
            <person name="Andreopoulos B."/>
            <person name="Baker S."/>
            <person name="Barry K."/>
            <person name="Bills G."/>
            <person name="Bluhm B."/>
            <person name="Cannon C."/>
            <person name="Castanera R."/>
            <person name="Culley D."/>
            <person name="Daum C."/>
            <person name="Ezra D."/>
            <person name="Gonzalez J."/>
            <person name="Henrissat B."/>
            <person name="Kuo A."/>
            <person name="Liang C."/>
            <person name="Lipzen A."/>
            <person name="Lutzoni F."/>
            <person name="Magnuson J."/>
            <person name="Mondo S."/>
            <person name="Nolan M."/>
            <person name="Ohm R."/>
            <person name="Pangilinan J."/>
            <person name="Park H.-J."/>
            <person name="Ramirez L."/>
            <person name="Alfaro M."/>
            <person name="Sun H."/>
            <person name="Tritt A."/>
            <person name="Yoshinaga Y."/>
            <person name="Zwiers L.-H."/>
            <person name="Turgeon B."/>
            <person name="Goodwin S."/>
            <person name="Spatafora J."/>
            <person name="Crous P."/>
            <person name="Grigoriev I."/>
        </authorList>
    </citation>
    <scope>NUCLEOTIDE SEQUENCE</scope>
    <source>
        <strain evidence="2">CBS 133067</strain>
    </source>
</reference>
<feature type="compositionally biased region" description="Basic and acidic residues" evidence="1">
    <location>
        <begin position="35"/>
        <end position="52"/>
    </location>
</feature>